<dbReference type="SUPFAM" id="SSF48403">
    <property type="entry name" value="Ankyrin repeat"/>
    <property type="match status" value="1"/>
</dbReference>
<dbReference type="Gene3D" id="1.25.40.20">
    <property type="entry name" value="Ankyrin repeat-containing domain"/>
    <property type="match status" value="1"/>
</dbReference>
<comment type="caution">
    <text evidence="1">The sequence shown here is derived from an EMBL/GenBank/DDBJ whole genome shotgun (WGS) entry which is preliminary data.</text>
</comment>
<name>A0AA40DQT9_9PEZI</name>
<dbReference type="GeneID" id="85319083"/>
<evidence type="ECO:0000313" key="2">
    <source>
        <dbReference type="Proteomes" id="UP001172101"/>
    </source>
</evidence>
<proteinExistence type="predicted"/>
<dbReference type="Proteomes" id="UP001172101">
    <property type="component" value="Unassembled WGS sequence"/>
</dbReference>
<dbReference type="Pfam" id="PF12796">
    <property type="entry name" value="Ank_2"/>
    <property type="match status" value="1"/>
</dbReference>
<dbReference type="AlphaFoldDB" id="A0AA40DQT9"/>
<gene>
    <name evidence="1" type="ORF">B0T26DRAFT_605578</name>
</gene>
<keyword evidence="2" id="KW-1185">Reference proteome</keyword>
<sequence>KLVAALLADPRVDINTQDSRGRTPLSYAVGRARSIDIVRCLLADRRTDVNRADMLGRTPLAYAVLE</sequence>
<evidence type="ECO:0000313" key="1">
    <source>
        <dbReference type="EMBL" id="KAK0709867.1"/>
    </source>
</evidence>
<evidence type="ECO:0008006" key="3">
    <source>
        <dbReference type="Google" id="ProtNLM"/>
    </source>
</evidence>
<protein>
    <recommendedName>
        <fullName evidence="3">Ankyrin</fullName>
    </recommendedName>
</protein>
<dbReference type="InterPro" id="IPR036770">
    <property type="entry name" value="Ankyrin_rpt-contain_sf"/>
</dbReference>
<organism evidence="1 2">
    <name type="scientific">Lasiosphaeria miniovina</name>
    <dbReference type="NCBI Taxonomy" id="1954250"/>
    <lineage>
        <taxon>Eukaryota</taxon>
        <taxon>Fungi</taxon>
        <taxon>Dikarya</taxon>
        <taxon>Ascomycota</taxon>
        <taxon>Pezizomycotina</taxon>
        <taxon>Sordariomycetes</taxon>
        <taxon>Sordariomycetidae</taxon>
        <taxon>Sordariales</taxon>
        <taxon>Lasiosphaeriaceae</taxon>
        <taxon>Lasiosphaeria</taxon>
    </lineage>
</organism>
<dbReference type="RefSeq" id="XP_060293171.1">
    <property type="nucleotide sequence ID" value="XM_060435813.1"/>
</dbReference>
<accession>A0AA40DQT9</accession>
<dbReference type="InterPro" id="IPR002110">
    <property type="entry name" value="Ankyrin_rpt"/>
</dbReference>
<reference evidence="1" key="1">
    <citation type="submission" date="2023-06" db="EMBL/GenBank/DDBJ databases">
        <title>Genome-scale phylogeny and comparative genomics of the fungal order Sordariales.</title>
        <authorList>
            <consortium name="Lawrence Berkeley National Laboratory"/>
            <person name="Hensen N."/>
            <person name="Bonometti L."/>
            <person name="Westerberg I."/>
            <person name="Brannstrom I.O."/>
            <person name="Guillou S."/>
            <person name="Cros-Aarteil S."/>
            <person name="Calhoun S."/>
            <person name="Haridas S."/>
            <person name="Kuo A."/>
            <person name="Mondo S."/>
            <person name="Pangilinan J."/>
            <person name="Riley R."/>
            <person name="LaButti K."/>
            <person name="Andreopoulos B."/>
            <person name="Lipzen A."/>
            <person name="Chen C."/>
            <person name="Yanf M."/>
            <person name="Daum C."/>
            <person name="Ng V."/>
            <person name="Clum A."/>
            <person name="Steindorff A."/>
            <person name="Ohm R."/>
            <person name="Martin F."/>
            <person name="Silar P."/>
            <person name="Natvig D."/>
            <person name="Lalanne C."/>
            <person name="Gautier V."/>
            <person name="Ament-velasquez S.L."/>
            <person name="Kruys A."/>
            <person name="Hutchinson M.I."/>
            <person name="Powell A.J."/>
            <person name="Barry K."/>
            <person name="Miller A.N."/>
            <person name="Grigoriev I.V."/>
            <person name="Debuchy R."/>
            <person name="Gladieux P."/>
            <person name="Thoren M.H."/>
            <person name="Johannesson H."/>
        </authorList>
    </citation>
    <scope>NUCLEOTIDE SEQUENCE</scope>
    <source>
        <strain evidence="1">SMH2392-1A</strain>
    </source>
</reference>
<dbReference type="EMBL" id="JAUIRO010000006">
    <property type="protein sequence ID" value="KAK0709867.1"/>
    <property type="molecule type" value="Genomic_DNA"/>
</dbReference>
<feature type="non-terminal residue" evidence="1">
    <location>
        <position position="66"/>
    </location>
</feature>
<feature type="non-terminal residue" evidence="1">
    <location>
        <position position="1"/>
    </location>
</feature>